<feature type="signal peptide" evidence="2">
    <location>
        <begin position="1"/>
        <end position="26"/>
    </location>
</feature>
<sequence length="350" mass="39139">MKVSILGFVISLVLLGILAACSSDKAGVMSTKHNDSHPTSSEIQATVGPATEVVDPGVQPEAEKVTGTVPDANSSASEQKTLDVSDSTNTIDSKVAPEGIPEKPIHTDVFDLDGQKYSVLYWNEGEFDYTRFAIMKQDMIVFDSQEQGVTFEGGAGGQTDGESWSTGLVYNGHAVFLFDLVDNRPDPYSILIEEVDDEIKLTIRDNIELDFALTKGVPELFGFPSYGQMPLSPALDAVYVWQSDHYEVSASLTQQYWEKELHNRQLAFKQEPNEMRLDSLLSAYLLLNRIEDGRQWLEEYSQNDTSSDKEYLQTYKDYLNDKDMVNVAQYEHWMDKLPPLANGDKLSYGN</sequence>
<name>A0ABW9XZK4_9BACL</name>
<feature type="region of interest" description="Disordered" evidence="1">
    <location>
        <begin position="64"/>
        <end position="98"/>
    </location>
</feature>
<reference evidence="3 4" key="1">
    <citation type="submission" date="2020-01" db="EMBL/GenBank/DDBJ databases">
        <title>Paenibacillus soybeanensis sp. nov. isolated from the nodules of soybean (Glycine max(L.) Merr).</title>
        <authorList>
            <person name="Wang H."/>
        </authorList>
    </citation>
    <scope>NUCLEOTIDE SEQUENCE [LARGE SCALE GENOMIC DNA]</scope>
    <source>
        <strain evidence="3 4">T1</strain>
    </source>
</reference>
<keyword evidence="4" id="KW-1185">Reference proteome</keyword>
<comment type="caution">
    <text evidence="3">The sequence shown here is derived from an EMBL/GenBank/DDBJ whole genome shotgun (WGS) entry which is preliminary data.</text>
</comment>
<feature type="compositionally biased region" description="Polar residues" evidence="1">
    <location>
        <begin position="71"/>
        <end position="92"/>
    </location>
</feature>
<evidence type="ECO:0000313" key="3">
    <source>
        <dbReference type="EMBL" id="NBD28157.1"/>
    </source>
</evidence>
<feature type="chain" id="PRO_5045931796" evidence="2">
    <location>
        <begin position="27"/>
        <end position="350"/>
    </location>
</feature>
<organism evidence="3 4">
    <name type="scientific">Paenibacillus glycinis</name>
    <dbReference type="NCBI Taxonomy" id="2697035"/>
    <lineage>
        <taxon>Bacteria</taxon>
        <taxon>Bacillati</taxon>
        <taxon>Bacillota</taxon>
        <taxon>Bacilli</taxon>
        <taxon>Bacillales</taxon>
        <taxon>Paenibacillaceae</taxon>
        <taxon>Paenibacillus</taxon>
    </lineage>
</organism>
<dbReference type="Proteomes" id="UP000665561">
    <property type="component" value="Unassembled WGS sequence"/>
</dbReference>
<evidence type="ECO:0000313" key="4">
    <source>
        <dbReference type="Proteomes" id="UP000665561"/>
    </source>
</evidence>
<evidence type="ECO:0000256" key="2">
    <source>
        <dbReference type="SAM" id="SignalP"/>
    </source>
</evidence>
<proteinExistence type="predicted"/>
<protein>
    <submittedName>
        <fullName evidence="3">Uncharacterized protein</fullName>
    </submittedName>
</protein>
<dbReference type="PROSITE" id="PS51257">
    <property type="entry name" value="PROKAR_LIPOPROTEIN"/>
    <property type="match status" value="1"/>
</dbReference>
<accession>A0ABW9XZK4</accession>
<keyword evidence="2" id="KW-0732">Signal</keyword>
<dbReference type="EMBL" id="JAAAMV010000036">
    <property type="protein sequence ID" value="NBD28157.1"/>
    <property type="molecule type" value="Genomic_DNA"/>
</dbReference>
<dbReference type="RefSeq" id="WP_161747174.1">
    <property type="nucleotide sequence ID" value="NZ_JAAAMV010000036.1"/>
</dbReference>
<gene>
    <name evidence="3" type="ORF">GT019_30190</name>
</gene>
<evidence type="ECO:0000256" key="1">
    <source>
        <dbReference type="SAM" id="MobiDB-lite"/>
    </source>
</evidence>